<evidence type="ECO:0000313" key="2">
    <source>
        <dbReference type="Proteomes" id="UP000002421"/>
    </source>
</evidence>
<protein>
    <submittedName>
        <fullName evidence="1">Virion structural protein</fullName>
    </submittedName>
</protein>
<evidence type="ECO:0000313" key="1">
    <source>
        <dbReference type="EMBL" id="ABY63275.1"/>
    </source>
</evidence>
<proteinExistence type="predicted"/>
<dbReference type="EMBL" id="EU197055">
    <property type="protein sequence ID" value="ABY63275.1"/>
    <property type="molecule type" value="Genomic_DNA"/>
</dbReference>
<reference evidence="1 2" key="1">
    <citation type="journal article" date="2008" name="Virology">
        <title>Characterization of Pseudomonas chlororaphis myovirus 201varphi2-1 via genomic sequencing, mass spectrometry, and electron microscopy.</title>
        <authorList>
            <person name="Thomas J.A."/>
            <person name="Rolando M.R."/>
            <person name="Carroll C.A."/>
            <person name="Shen P.S."/>
            <person name="Belnap D.M."/>
            <person name="Weintraub S.T."/>
            <person name="Serwer P."/>
            <person name="Hardies S.C."/>
        </authorList>
    </citation>
    <scope>NUCLEOTIDE SEQUENCE</scope>
</reference>
<accession>B3FJW0</accession>
<organism evidence="1 2">
    <name type="scientific">Pseudomonas phage 201phi2-1</name>
    <name type="common">Pseudomonas chlororaphis phage 201phi2-1</name>
    <dbReference type="NCBI Taxonomy" id="198110"/>
    <lineage>
        <taxon>Viruses</taxon>
        <taxon>Duplodnaviria</taxon>
        <taxon>Heunggongvirae</taxon>
        <taxon>Uroviricota</taxon>
        <taxon>Caudoviricetes</taxon>
        <taxon>Chimalliviridae</taxon>
        <taxon>Serwervirus</taxon>
        <taxon>Serwervirus 201phi21</taxon>
    </lineage>
</organism>
<organismHost>
    <name type="scientific">Pseudomonas chlororaphis</name>
    <dbReference type="NCBI Taxonomy" id="587753"/>
</organismHost>
<dbReference type="Proteomes" id="UP000002421">
    <property type="component" value="Segment"/>
</dbReference>
<dbReference type="KEGG" id="vg:6372446"/>
<name>B3FJW0_BP201</name>
<dbReference type="RefSeq" id="YP_001957171.1">
    <property type="nucleotide sequence ID" value="NC_010821.1"/>
</dbReference>
<sequence>MTCYSMYLFRITKMIDLLMTTGGSSSGGNWPEGLPGPQSLKTGNSTIGFFGEVSSSEFITYAALATAVGITTGTNPYPTEGWLKMAYNGNVQYMPKRAARANLPWATMNNLGIVTAAQNKLITILGKVYRVRLINACNVNPYPGSANVDDGIPYGNGTEWNKLMYGLMSTVVGAAALEGPALASYSIGDLGLAPTTSDGVSAIIQETTSTGLQIARGNGNSNVRGIYPFSGVANSDRIRGWRPVLEYVSG</sequence>
<keyword evidence="2" id="KW-1185">Reference proteome</keyword>
<gene>
    <name evidence="1" type="ORF">201phi2-1p452</name>
</gene>
<dbReference type="OrthoDB" id="7517at10239"/>